<keyword evidence="1" id="KW-0732">Signal</keyword>
<evidence type="ECO:0000313" key="4">
    <source>
        <dbReference type="Proteomes" id="UP000239874"/>
    </source>
</evidence>
<sequence>MKTSKRRRIWAAIVATAALVGSAAPAMATPPLGGNCSDVSIPVTTGPPSAGHFTHIAGTYCLPDNPSPTLQILIPGATYDRSYWNFPGFDGRYSYTQYATRAGLATVALDPIGVGESTKPVGWQVSAMSAAQAVHDIIRAARTGALGRSWAGVVLVGHSFGSLTAMLEAGTYRDVDGLLISGASHIPGPGGIASIASAARPALDDPATAGQVPSGDLGYLSVPGIRRDSFYAPDDSDPRVIAQDETSRTAGTIGILATIPVFIPSTFDIEMPVLVANGSSDKVFCAQGGGGSPTDCSSAEALYRSERPFFPRAMLQTYVLPRAGHSMNLALNESGTQQYGVLRACHRMGTEPSLGVMQLPLGADGHRAGRSRLLRRPPIRTTASNE</sequence>
<comment type="caution">
    <text evidence="3">The sequence shown here is derived from an EMBL/GenBank/DDBJ whole genome shotgun (WGS) entry which is preliminary data.</text>
</comment>
<dbReference type="EMBL" id="PSZC01000033">
    <property type="protein sequence ID" value="PPJ33938.1"/>
    <property type="molecule type" value="Genomic_DNA"/>
</dbReference>
<feature type="domain" description="AB hydrolase-1" evidence="2">
    <location>
        <begin position="72"/>
        <end position="329"/>
    </location>
</feature>
<dbReference type="InterPro" id="IPR000073">
    <property type="entry name" value="AB_hydrolase_1"/>
</dbReference>
<dbReference type="GO" id="GO:0003824">
    <property type="term" value="F:catalytic activity"/>
    <property type="evidence" value="ECO:0007669"/>
    <property type="project" value="UniProtKB-ARBA"/>
</dbReference>
<dbReference type="SUPFAM" id="SSF53474">
    <property type="entry name" value="alpha/beta-Hydrolases"/>
    <property type="match status" value="1"/>
</dbReference>
<feature type="chain" id="PRO_5015397781" description="AB hydrolase-1 domain-containing protein" evidence="1">
    <location>
        <begin position="29"/>
        <end position="386"/>
    </location>
</feature>
<feature type="signal peptide" evidence="1">
    <location>
        <begin position="1"/>
        <end position="28"/>
    </location>
</feature>
<name>A0A2S6AGS3_9NOCA</name>
<dbReference type="Proteomes" id="UP000239874">
    <property type="component" value="Unassembled WGS sequence"/>
</dbReference>
<organism evidence="3 4">
    <name type="scientific">Nocardia nova</name>
    <dbReference type="NCBI Taxonomy" id="37330"/>
    <lineage>
        <taxon>Bacteria</taxon>
        <taxon>Bacillati</taxon>
        <taxon>Actinomycetota</taxon>
        <taxon>Actinomycetes</taxon>
        <taxon>Mycobacteriales</taxon>
        <taxon>Nocardiaceae</taxon>
        <taxon>Nocardia</taxon>
    </lineage>
</organism>
<evidence type="ECO:0000313" key="3">
    <source>
        <dbReference type="EMBL" id="PPJ33938.1"/>
    </source>
</evidence>
<evidence type="ECO:0000259" key="2">
    <source>
        <dbReference type="Pfam" id="PF12697"/>
    </source>
</evidence>
<proteinExistence type="predicted"/>
<gene>
    <name evidence="3" type="ORF">C5E45_30900</name>
</gene>
<dbReference type="InterPro" id="IPR029058">
    <property type="entry name" value="AB_hydrolase_fold"/>
</dbReference>
<dbReference type="AlphaFoldDB" id="A0A2S6AGS3"/>
<evidence type="ECO:0000256" key="1">
    <source>
        <dbReference type="SAM" id="SignalP"/>
    </source>
</evidence>
<protein>
    <recommendedName>
        <fullName evidence="2">AB hydrolase-1 domain-containing protein</fullName>
    </recommendedName>
</protein>
<accession>A0A2S6AGS3</accession>
<dbReference type="Pfam" id="PF12697">
    <property type="entry name" value="Abhydrolase_6"/>
    <property type="match status" value="1"/>
</dbReference>
<reference evidence="3 4" key="1">
    <citation type="submission" date="2018-02" db="EMBL/GenBank/DDBJ databases">
        <title>8 Nocardia nova and 1 Nocardia cyriacigeorgica strain used for evolution to TMP-SMX.</title>
        <authorList>
            <person name="Mehta H."/>
            <person name="Weng J."/>
            <person name="Shamoo Y."/>
        </authorList>
    </citation>
    <scope>NUCLEOTIDE SEQUENCE [LARGE SCALE GENOMIC DNA]</scope>
    <source>
        <strain evidence="3 4">MDA3139</strain>
    </source>
</reference>
<dbReference type="Gene3D" id="3.40.50.1820">
    <property type="entry name" value="alpha/beta hydrolase"/>
    <property type="match status" value="1"/>
</dbReference>